<dbReference type="Pfam" id="PF00400">
    <property type="entry name" value="WD40"/>
    <property type="match status" value="3"/>
</dbReference>
<dbReference type="SMART" id="SM00320">
    <property type="entry name" value="WD40"/>
    <property type="match status" value="7"/>
</dbReference>
<accession>A0A1V9XCZ1</accession>
<dbReference type="Pfam" id="PF08145">
    <property type="entry name" value="BOP1NT"/>
    <property type="match status" value="1"/>
</dbReference>
<feature type="compositionally biased region" description="Acidic residues" evidence="8">
    <location>
        <begin position="103"/>
        <end position="119"/>
    </location>
</feature>
<dbReference type="STRING" id="418985.A0A1V9XCZ1"/>
<organism evidence="10 11">
    <name type="scientific">Tropilaelaps mercedesae</name>
    <dbReference type="NCBI Taxonomy" id="418985"/>
    <lineage>
        <taxon>Eukaryota</taxon>
        <taxon>Metazoa</taxon>
        <taxon>Ecdysozoa</taxon>
        <taxon>Arthropoda</taxon>
        <taxon>Chelicerata</taxon>
        <taxon>Arachnida</taxon>
        <taxon>Acari</taxon>
        <taxon>Parasitiformes</taxon>
        <taxon>Mesostigmata</taxon>
        <taxon>Gamasina</taxon>
        <taxon>Dermanyssoidea</taxon>
        <taxon>Laelapidae</taxon>
        <taxon>Tropilaelaps</taxon>
    </lineage>
</organism>
<keyword evidence="5 6" id="KW-0539">Nucleus</keyword>
<feature type="compositionally biased region" description="Acidic residues" evidence="8">
    <location>
        <begin position="42"/>
        <end position="94"/>
    </location>
</feature>
<evidence type="ECO:0000256" key="6">
    <source>
        <dbReference type="HAMAP-Rule" id="MF_03027"/>
    </source>
</evidence>
<dbReference type="OrthoDB" id="5571054at2759"/>
<evidence type="ECO:0000313" key="11">
    <source>
        <dbReference type="Proteomes" id="UP000192247"/>
    </source>
</evidence>
<dbReference type="PROSITE" id="PS50082">
    <property type="entry name" value="WD_REPEATS_2"/>
    <property type="match status" value="1"/>
</dbReference>
<dbReference type="PROSITE" id="PS50294">
    <property type="entry name" value="WD_REPEATS_REGION"/>
    <property type="match status" value="1"/>
</dbReference>
<dbReference type="Gene3D" id="2.130.10.10">
    <property type="entry name" value="YVTN repeat-like/Quinoprotein amine dehydrogenase"/>
    <property type="match status" value="1"/>
</dbReference>
<dbReference type="GO" id="GO:0000466">
    <property type="term" value="P:maturation of 5.8S rRNA from tricistronic rRNA transcript (SSU-rRNA, 5.8S rRNA, LSU-rRNA)"/>
    <property type="evidence" value="ECO:0007669"/>
    <property type="project" value="UniProtKB-UniRule"/>
</dbReference>
<feature type="compositionally biased region" description="Acidic residues" evidence="8">
    <location>
        <begin position="198"/>
        <end position="207"/>
    </location>
</feature>
<evidence type="ECO:0000256" key="5">
    <source>
        <dbReference type="ARBA" id="ARBA00023242"/>
    </source>
</evidence>
<dbReference type="GO" id="GO:0043021">
    <property type="term" value="F:ribonucleoprotein complex binding"/>
    <property type="evidence" value="ECO:0007669"/>
    <property type="project" value="UniProtKB-UniRule"/>
</dbReference>
<keyword evidence="11" id="KW-1185">Reference proteome</keyword>
<dbReference type="GO" id="GO:0030687">
    <property type="term" value="C:preribosome, large subunit precursor"/>
    <property type="evidence" value="ECO:0007669"/>
    <property type="project" value="UniProtKB-UniRule"/>
</dbReference>
<keyword evidence="4" id="KW-0677">Repeat</keyword>
<sequence>MGAKDSSKKNSQAKKKASEVTPKAHNKSKSAIKTEPKKPLFVEEDSDDSSVLEDSDDPTSSEDEVDEAEEGDSEDDAGGEDSGQEELAEGDIIEDTLATGDDKVEDNEADEREEKEDDTVTVSFSAANQDDLNPRVGTTSALAKARQRKSVERDQARLKSNGKRTISPQPSSSAGGRSSARGVNEGVGAADQAKADEYAEDSSDEEDLRNTIGNVPIEWYDNYPHIGYDVGGRRVLKPVREDQLDYFLKRMDDPMFWRTVKDRMTGQNVVLSDADMDLISRLEKGQTPDPNMELFPKFEDLYSHEVMIHPLRATPESKRSFTPSLHEKRLVGRMVHLIKSGVYAKCWKPKSKEDGPRYYDIWKDDENSSLVPRLRSSIPAPKMKLPGHEESYNPPEEYLFTPEEEAAWRNQDPEERRLNFIPRKFASLRQVPGYADFVQERFERCLDLYLCPRQRKMRMNVNPDDLIPQLPKPKDLYPFPAFCGIIYRGHTAAVRSVSMEPLGQFFASGGDDCTVRIWETLTGRCMRSITFDSVVRCVQWCPNRTVAFLAVASGPYIHFVNPGVGDKVILSKTDAILDTLPETTEEKGSSEWSSVDDETLRAQGHRLKVVHRQDVMQVTWHAKGDYIAAVYGTSSTTGLIIHQLSLQRSQCLSLLLFLWLSQLFCQPSSRCRWRGRSDRSVRSLKEYGFLRLLQNPFSKFGALVSRVLFHPTRPHLFVATQTVIRVYNLVRQELHRKLLTNCKYVSCIAVHPKGDNVIAGSYEARLSWFDMDLSTKPYKAMKYHKGAIRSVTFHRKYPLFASASDDGTVIVSHGMVYSDLLQNPLIVPVKILRGHEQRDNLGVLDCCFHPTQPWLVSAGADTTLRLYT</sequence>
<evidence type="ECO:0000313" key="10">
    <source>
        <dbReference type="EMBL" id="OQR71420.1"/>
    </source>
</evidence>
<comment type="caution">
    <text evidence="10">The sequence shown here is derived from an EMBL/GenBank/DDBJ whole genome shotgun (WGS) entry which is preliminary data.</text>
</comment>
<dbReference type="GO" id="GO:0000463">
    <property type="term" value="P:maturation of LSU-rRNA from tricistronic rRNA transcript (SSU-rRNA, 5.8S rRNA, LSU-rRNA)"/>
    <property type="evidence" value="ECO:0007669"/>
    <property type="project" value="UniProtKB-UniRule"/>
</dbReference>
<evidence type="ECO:0000256" key="2">
    <source>
        <dbReference type="ARBA" id="ARBA00022552"/>
    </source>
</evidence>
<feature type="region of interest" description="Disordered" evidence="8">
    <location>
        <begin position="1"/>
        <end position="208"/>
    </location>
</feature>
<dbReference type="HAMAP" id="MF_03027">
    <property type="entry name" value="BOP1"/>
    <property type="match status" value="1"/>
</dbReference>
<dbReference type="FunCoup" id="A0A1V9XCZ1">
    <property type="interactions" value="1105"/>
</dbReference>
<comment type="function">
    <text evidence="6">Required for maturation of ribosomal RNAs and formation of the large ribosomal subunit.</text>
</comment>
<protein>
    <recommendedName>
        <fullName evidence="6">Ribosome biogenesis protein BOP1 homolog</fullName>
    </recommendedName>
</protein>
<keyword evidence="2 6" id="KW-0698">rRNA processing</keyword>
<evidence type="ECO:0000256" key="1">
    <source>
        <dbReference type="ARBA" id="ARBA00022517"/>
    </source>
</evidence>
<reference evidence="10 11" key="1">
    <citation type="journal article" date="2017" name="Gigascience">
        <title>Draft genome of the honey bee ectoparasitic mite, Tropilaelaps mercedesae, is shaped by the parasitic life history.</title>
        <authorList>
            <person name="Dong X."/>
            <person name="Armstrong S.D."/>
            <person name="Xia D."/>
            <person name="Makepeace B.L."/>
            <person name="Darby A.C."/>
            <person name="Kadowaki T."/>
        </authorList>
    </citation>
    <scope>NUCLEOTIDE SEQUENCE [LARGE SCALE GENOMIC DNA]</scope>
    <source>
        <strain evidence="10">Wuxi-XJTLU</strain>
    </source>
</reference>
<dbReference type="GO" id="GO:0005654">
    <property type="term" value="C:nucleoplasm"/>
    <property type="evidence" value="ECO:0007669"/>
    <property type="project" value="UniProtKB-SubCell"/>
</dbReference>
<dbReference type="GO" id="GO:0070545">
    <property type="term" value="C:PeBoW complex"/>
    <property type="evidence" value="ECO:0007669"/>
    <property type="project" value="TreeGrafter"/>
</dbReference>
<comment type="similarity">
    <text evidence="6">Belongs to the WD repeat BOP1/ERB1 family.</text>
</comment>
<dbReference type="Proteomes" id="UP000192247">
    <property type="component" value="Unassembled WGS sequence"/>
</dbReference>
<dbReference type="InterPro" id="IPR015943">
    <property type="entry name" value="WD40/YVTN_repeat-like_dom_sf"/>
</dbReference>
<dbReference type="InterPro" id="IPR036322">
    <property type="entry name" value="WD40_repeat_dom_sf"/>
</dbReference>
<dbReference type="InterPro" id="IPR001680">
    <property type="entry name" value="WD40_rpt"/>
</dbReference>
<keyword evidence="1 6" id="KW-0690">Ribosome biogenesis</keyword>
<evidence type="ECO:0000256" key="4">
    <source>
        <dbReference type="ARBA" id="ARBA00022737"/>
    </source>
</evidence>
<dbReference type="InterPro" id="IPR028598">
    <property type="entry name" value="BOP1/Erb1"/>
</dbReference>
<feature type="compositionally biased region" description="Polar residues" evidence="8">
    <location>
        <begin position="120"/>
        <end position="141"/>
    </location>
</feature>
<name>A0A1V9XCZ1_9ACAR</name>
<feature type="domain" description="BOP1 N-terminal" evidence="9">
    <location>
        <begin position="220"/>
        <end position="480"/>
    </location>
</feature>
<feature type="compositionally biased region" description="Low complexity" evidence="8">
    <location>
        <begin position="171"/>
        <end position="182"/>
    </location>
</feature>
<evidence type="ECO:0000256" key="3">
    <source>
        <dbReference type="ARBA" id="ARBA00022574"/>
    </source>
</evidence>
<dbReference type="SMART" id="SM01035">
    <property type="entry name" value="BOP1NT"/>
    <property type="match status" value="1"/>
</dbReference>
<dbReference type="InParanoid" id="A0A1V9XCZ1"/>
<dbReference type="EMBL" id="MNPL01014618">
    <property type="protein sequence ID" value="OQR71420.1"/>
    <property type="molecule type" value="Genomic_DNA"/>
</dbReference>
<dbReference type="SUPFAM" id="SSF50978">
    <property type="entry name" value="WD40 repeat-like"/>
    <property type="match status" value="1"/>
</dbReference>
<dbReference type="PANTHER" id="PTHR17605">
    <property type="entry name" value="RIBOSOME BIOGENESIS PROTEIN BOP1 BLOCK OF PROLIFERATION 1 PROTEIN"/>
    <property type="match status" value="1"/>
</dbReference>
<evidence type="ECO:0000259" key="9">
    <source>
        <dbReference type="SMART" id="SM01035"/>
    </source>
</evidence>
<evidence type="ECO:0000256" key="7">
    <source>
        <dbReference type="PROSITE-ProRule" id="PRU00221"/>
    </source>
</evidence>
<dbReference type="InterPro" id="IPR012953">
    <property type="entry name" value="BOP1_N_dom"/>
</dbReference>
<gene>
    <name evidence="10" type="ORF">BIW11_03970</name>
</gene>
<evidence type="ECO:0000256" key="8">
    <source>
        <dbReference type="SAM" id="MobiDB-lite"/>
    </source>
</evidence>
<keyword evidence="3 7" id="KW-0853">WD repeat</keyword>
<feature type="repeat" description="WD" evidence="7">
    <location>
        <begin position="487"/>
        <end position="528"/>
    </location>
</feature>
<dbReference type="AlphaFoldDB" id="A0A1V9XCZ1"/>
<proteinExistence type="inferred from homology"/>
<feature type="compositionally biased region" description="Basic and acidic residues" evidence="8">
    <location>
        <begin position="32"/>
        <end position="41"/>
    </location>
</feature>
<dbReference type="PANTHER" id="PTHR17605:SF0">
    <property type="entry name" value="RIBOSOME BIOGENESIS PROTEIN BOP1"/>
    <property type="match status" value="1"/>
</dbReference>
<comment type="subcellular location">
    <subcellularLocation>
        <location evidence="6">Nucleus</location>
        <location evidence="6">Nucleolus</location>
    </subcellularLocation>
    <subcellularLocation>
        <location evidence="6">Nucleus</location>
        <location evidence="6">Nucleoplasm</location>
    </subcellularLocation>
</comment>